<dbReference type="SUPFAM" id="SSF46785">
    <property type="entry name" value="Winged helix' DNA-binding domain"/>
    <property type="match status" value="1"/>
</dbReference>
<dbReference type="InterPro" id="IPR011991">
    <property type="entry name" value="ArsR-like_HTH"/>
</dbReference>
<organism evidence="5 6">
    <name type="scientific">Psychromonas aquatilis</name>
    <dbReference type="NCBI Taxonomy" id="2005072"/>
    <lineage>
        <taxon>Bacteria</taxon>
        <taxon>Pseudomonadati</taxon>
        <taxon>Pseudomonadota</taxon>
        <taxon>Gammaproteobacteria</taxon>
        <taxon>Alteromonadales</taxon>
        <taxon>Psychromonadaceae</taxon>
        <taxon>Psychromonas</taxon>
    </lineage>
</organism>
<dbReference type="SUPFAM" id="SSF54909">
    <property type="entry name" value="Dimeric alpha+beta barrel"/>
    <property type="match status" value="1"/>
</dbReference>
<keyword evidence="2" id="KW-0238">DNA-binding</keyword>
<gene>
    <name evidence="5" type="ORF">V6256_06350</name>
</gene>
<dbReference type="PRINTS" id="PR00033">
    <property type="entry name" value="HTHASNC"/>
</dbReference>
<feature type="domain" description="HTH asnC-type" evidence="4">
    <location>
        <begin position="3"/>
        <end position="64"/>
    </location>
</feature>
<comment type="caution">
    <text evidence="5">The sequence shown here is derived from an EMBL/GenBank/DDBJ whole genome shotgun (WGS) entry which is preliminary data.</text>
</comment>
<dbReference type="PANTHER" id="PTHR30154:SF17">
    <property type="entry name" value="DNA-BINDING TRANSCRIPTIONAL ACTIVATOR DECR"/>
    <property type="match status" value="1"/>
</dbReference>
<dbReference type="PROSITE" id="PS00519">
    <property type="entry name" value="HTH_ASNC_1"/>
    <property type="match status" value="1"/>
</dbReference>
<dbReference type="CDD" id="cd00090">
    <property type="entry name" value="HTH_ARSR"/>
    <property type="match status" value="1"/>
</dbReference>
<dbReference type="InterPro" id="IPR019887">
    <property type="entry name" value="Tscrpt_reg_AsnC/Lrp_C"/>
</dbReference>
<protein>
    <submittedName>
        <fullName evidence="5">Lrp/AsnC family transcriptional regulator</fullName>
    </submittedName>
</protein>
<name>A0ABU9GPJ1_9GAMM</name>
<dbReference type="InterPro" id="IPR000485">
    <property type="entry name" value="AsnC-type_HTH_dom"/>
</dbReference>
<dbReference type="PROSITE" id="PS50956">
    <property type="entry name" value="HTH_ASNC_2"/>
    <property type="match status" value="1"/>
</dbReference>
<dbReference type="Gene3D" id="3.30.70.920">
    <property type="match status" value="1"/>
</dbReference>
<dbReference type="Pfam" id="PF13412">
    <property type="entry name" value="HTH_24"/>
    <property type="match status" value="1"/>
</dbReference>
<dbReference type="InterPro" id="IPR036388">
    <property type="entry name" value="WH-like_DNA-bd_sf"/>
</dbReference>
<evidence type="ECO:0000256" key="2">
    <source>
        <dbReference type="ARBA" id="ARBA00023125"/>
    </source>
</evidence>
<proteinExistence type="predicted"/>
<dbReference type="InterPro" id="IPR011008">
    <property type="entry name" value="Dimeric_a/b-barrel"/>
</dbReference>
<evidence type="ECO:0000313" key="6">
    <source>
        <dbReference type="Proteomes" id="UP001369082"/>
    </source>
</evidence>
<sequence>MNFDSTDKKLMALLQQDASLSIQQLSERLNLTSTPCWNRVKRLENEGFINKKVALVSAEKVGLELIAFVQIKTQQHSDSWLQDCVQQVKGFSQVLEFYRMAGEYDYLLKVIVKDMRSYDQFYQKLVNDVSGLTDVNTSFAMQQLKYTTELPIV</sequence>
<evidence type="ECO:0000259" key="4">
    <source>
        <dbReference type="PROSITE" id="PS50956"/>
    </source>
</evidence>
<evidence type="ECO:0000256" key="1">
    <source>
        <dbReference type="ARBA" id="ARBA00023015"/>
    </source>
</evidence>
<keyword evidence="3" id="KW-0804">Transcription</keyword>
<keyword evidence="1" id="KW-0805">Transcription regulation</keyword>
<dbReference type="SMART" id="SM00344">
    <property type="entry name" value="HTH_ASNC"/>
    <property type="match status" value="1"/>
</dbReference>
<accession>A0ABU9GPJ1</accession>
<keyword evidence="6" id="KW-1185">Reference proteome</keyword>
<reference evidence="5 6" key="1">
    <citation type="submission" date="2024-02" db="EMBL/GenBank/DDBJ databases">
        <title>Bacteria isolated from the canopy kelp, Nereocystis luetkeana.</title>
        <authorList>
            <person name="Pfister C.A."/>
            <person name="Younker I.T."/>
            <person name="Light S.H."/>
        </authorList>
    </citation>
    <scope>NUCLEOTIDE SEQUENCE [LARGE SCALE GENOMIC DNA]</scope>
    <source>
        <strain evidence="5 6">TI.1.05</strain>
    </source>
</reference>
<dbReference type="InterPro" id="IPR019888">
    <property type="entry name" value="Tscrpt_reg_AsnC-like"/>
</dbReference>
<dbReference type="EMBL" id="JBAKAZ010000017">
    <property type="protein sequence ID" value="MEL0629225.1"/>
    <property type="molecule type" value="Genomic_DNA"/>
</dbReference>
<dbReference type="InterPro" id="IPR036390">
    <property type="entry name" value="WH_DNA-bd_sf"/>
</dbReference>
<dbReference type="Gene3D" id="1.10.10.10">
    <property type="entry name" value="Winged helix-like DNA-binding domain superfamily/Winged helix DNA-binding domain"/>
    <property type="match status" value="1"/>
</dbReference>
<dbReference type="InterPro" id="IPR019885">
    <property type="entry name" value="Tscrpt_reg_HTH_AsnC-type_CS"/>
</dbReference>
<dbReference type="PANTHER" id="PTHR30154">
    <property type="entry name" value="LEUCINE-RESPONSIVE REGULATORY PROTEIN"/>
    <property type="match status" value="1"/>
</dbReference>
<evidence type="ECO:0000313" key="5">
    <source>
        <dbReference type="EMBL" id="MEL0629225.1"/>
    </source>
</evidence>
<dbReference type="Proteomes" id="UP001369082">
    <property type="component" value="Unassembled WGS sequence"/>
</dbReference>
<dbReference type="RefSeq" id="WP_341597238.1">
    <property type="nucleotide sequence ID" value="NZ_JBAKAZ010000017.1"/>
</dbReference>
<evidence type="ECO:0000256" key="3">
    <source>
        <dbReference type="ARBA" id="ARBA00023163"/>
    </source>
</evidence>
<dbReference type="Pfam" id="PF01037">
    <property type="entry name" value="AsnC_trans_reg"/>
    <property type="match status" value="1"/>
</dbReference>